<evidence type="ECO:0000256" key="13">
    <source>
        <dbReference type="RuleBase" id="RU362049"/>
    </source>
</evidence>
<evidence type="ECO:0000256" key="1">
    <source>
        <dbReference type="ARBA" id="ARBA00001974"/>
    </source>
</evidence>
<dbReference type="PANTHER" id="PTHR42716:SF2">
    <property type="entry name" value="L-ASPARTATE OXIDASE, CHLOROPLASTIC"/>
    <property type="match status" value="1"/>
</dbReference>
<dbReference type="InterPro" id="IPR027477">
    <property type="entry name" value="Succ_DH/fumarate_Rdtase_cat_sf"/>
</dbReference>
<dbReference type="Gene3D" id="3.50.50.60">
    <property type="entry name" value="FAD/NAD(P)-binding domain"/>
    <property type="match status" value="1"/>
</dbReference>
<dbReference type="SUPFAM" id="SSF46977">
    <property type="entry name" value="Succinate dehydrogenase/fumarate reductase flavoprotein C-terminal domain"/>
    <property type="match status" value="1"/>
</dbReference>
<keyword evidence="9 13" id="KW-0560">Oxidoreductase</keyword>
<dbReference type="Gene3D" id="1.20.58.100">
    <property type="entry name" value="Fumarate reductase/succinate dehydrogenase flavoprotein-like, C-terminal domain"/>
    <property type="match status" value="1"/>
</dbReference>
<evidence type="ECO:0000256" key="4">
    <source>
        <dbReference type="ARBA" id="ARBA00012173"/>
    </source>
</evidence>
<keyword evidence="17" id="KW-1185">Reference proteome</keyword>
<dbReference type="Proteomes" id="UP000662904">
    <property type="component" value="Chromosome"/>
</dbReference>
<evidence type="ECO:0000256" key="11">
    <source>
        <dbReference type="NCBIfam" id="TIGR00551"/>
    </source>
</evidence>
<dbReference type="GO" id="GO:0034628">
    <property type="term" value="P:'de novo' NAD+ biosynthetic process from L-aspartate"/>
    <property type="evidence" value="ECO:0007669"/>
    <property type="project" value="TreeGrafter"/>
</dbReference>
<comment type="pathway">
    <text evidence="2 13">Cofactor biosynthesis; NAD(+) biosynthesis; iminoaspartate from L-aspartate (oxidase route): step 1/1.</text>
</comment>
<dbReference type="GO" id="GO:0008734">
    <property type="term" value="F:L-aspartate oxidase activity"/>
    <property type="evidence" value="ECO:0007669"/>
    <property type="project" value="UniProtKB-UniRule"/>
</dbReference>
<dbReference type="EC" id="1.4.3.16" evidence="4 11"/>
<dbReference type="InterPro" id="IPR005288">
    <property type="entry name" value="NadB"/>
</dbReference>
<evidence type="ECO:0000259" key="15">
    <source>
        <dbReference type="Pfam" id="PF02910"/>
    </source>
</evidence>
<feature type="domain" description="Fumarate reductase/succinate dehydrogenase flavoprotein-like C-terminal" evidence="15">
    <location>
        <begin position="446"/>
        <end position="541"/>
    </location>
</feature>
<organism evidence="16 17">
    <name type="scientific">Koleobacter methoxysyntrophicus</name>
    <dbReference type="NCBI Taxonomy" id="2751313"/>
    <lineage>
        <taxon>Bacteria</taxon>
        <taxon>Bacillati</taxon>
        <taxon>Bacillota</taxon>
        <taxon>Clostridia</taxon>
        <taxon>Koleobacterales</taxon>
        <taxon>Koleobacteraceae</taxon>
        <taxon>Koleobacter</taxon>
    </lineage>
</organism>
<dbReference type="EMBL" id="CP059066">
    <property type="protein sequence ID" value="QSQ09567.1"/>
    <property type="molecule type" value="Genomic_DNA"/>
</dbReference>
<keyword evidence="7 13" id="KW-0662">Pyridine nucleotide biosynthesis</keyword>
<gene>
    <name evidence="16" type="primary">nadB</name>
    <name evidence="16" type="ORF">H0A61_01940</name>
</gene>
<comment type="subcellular location">
    <subcellularLocation>
        <location evidence="13">Cytoplasm</location>
    </subcellularLocation>
</comment>
<name>A0A8A0RQ92_9FIRM</name>
<dbReference type="SUPFAM" id="SSF56425">
    <property type="entry name" value="Succinate dehydrogenase/fumarate reductase flavoprotein, catalytic domain"/>
    <property type="match status" value="1"/>
</dbReference>
<dbReference type="Gene3D" id="3.90.700.10">
    <property type="entry name" value="Succinate dehydrogenase/fumarate reductase flavoprotein, catalytic domain"/>
    <property type="match status" value="1"/>
</dbReference>
<dbReference type="PANTHER" id="PTHR42716">
    <property type="entry name" value="L-ASPARTATE OXIDASE"/>
    <property type="match status" value="1"/>
</dbReference>
<keyword evidence="6 13" id="KW-0285">Flavoprotein</keyword>
<reference evidence="16" key="1">
    <citation type="submission" date="2020-07" db="EMBL/GenBank/DDBJ databases">
        <title>Koleobacter methoxysyntrophicus gen. nov., sp. nov., a novel anaerobic bacterium isolated from deep subsurface oil field and proposal of Koleobacterales ord. nov. in the phylum Firmicutes.</title>
        <authorList>
            <person name="Sakamoto S."/>
            <person name="Tamaki H."/>
        </authorList>
    </citation>
    <scope>NUCLEOTIDE SEQUENCE</scope>
    <source>
        <strain evidence="16">NRmbB1</strain>
    </source>
</reference>
<comment type="similarity">
    <text evidence="3 13">Belongs to the FAD-dependent oxidoreductase 2 family. NadB subfamily.</text>
</comment>
<evidence type="ECO:0000256" key="6">
    <source>
        <dbReference type="ARBA" id="ARBA00022630"/>
    </source>
</evidence>
<evidence type="ECO:0000256" key="3">
    <source>
        <dbReference type="ARBA" id="ARBA00008562"/>
    </source>
</evidence>
<evidence type="ECO:0000256" key="9">
    <source>
        <dbReference type="ARBA" id="ARBA00023002"/>
    </source>
</evidence>
<dbReference type="GO" id="GO:0033765">
    <property type="term" value="F:steroid dehydrogenase activity, acting on the CH-CH group of donors"/>
    <property type="evidence" value="ECO:0007669"/>
    <property type="project" value="UniProtKB-ARBA"/>
</dbReference>
<dbReference type="NCBIfam" id="TIGR00551">
    <property type="entry name" value="nadB"/>
    <property type="match status" value="1"/>
</dbReference>
<dbReference type="Pfam" id="PF00890">
    <property type="entry name" value="FAD_binding_2"/>
    <property type="match status" value="1"/>
</dbReference>
<dbReference type="InterPro" id="IPR003953">
    <property type="entry name" value="FAD-dep_OxRdtase_2_FAD-bd"/>
</dbReference>
<evidence type="ECO:0000256" key="10">
    <source>
        <dbReference type="ARBA" id="ARBA00048305"/>
    </source>
</evidence>
<dbReference type="PIRSF" id="PIRSF000171">
    <property type="entry name" value="SDHA_APRA_LASPO"/>
    <property type="match status" value="1"/>
</dbReference>
<dbReference type="PRINTS" id="PR00368">
    <property type="entry name" value="FADPNR"/>
</dbReference>
<sequence length="547" mass="60781">MFTDYVFDCDYNGCQKIFTDFVVVGSGIAGAFTALKLSEKARVIIVSKGRLTETNSTKAQGGIACALSPGDSGDLHYKDTIEAGAGLCNTESVRALVEDSSRRIKELLDLGVNFDKNSKGELVLAKEGAHSCARILRSGGDSIGKGILSVLIERIKSNKNIEIYENTFCTDLLHYGDRVCGVLSVDKKSGCPLAFIAKGVILATGGIAQVYKYSTNWSGATGDGIAMAFRAGAPVVDMEFVQFHPTALLKRDGEVFLISEAVRGEGGILINKTGERFMQLYHRDAELAPRDVVSRGIFKEMLKTNCDKVFLDITHKSREFLKSRFPTIFTMCYNSGIDISKEFIPVSPAAHYSMGGIMTNIYGETGIKGLFAVGETSCNGVHGANRLASNSLLDCIVFGARCAEKALQYYSEDFINPEESYNFRHPDRSYWRCLGKRKHHLTGEIRKTLKEIMTKNVGIIRDQKGLKTACDFIRSRIITSKFDCWEDIETLNMLLVSYFVTLSAIIRKESRGAHYREDYPAMMKEWEKHIILQKRGDRIEVTTAYNR</sequence>
<dbReference type="UniPathway" id="UPA00253">
    <property type="reaction ID" value="UER00326"/>
</dbReference>
<comment type="catalytic activity">
    <reaction evidence="10">
        <text>L-aspartate + O2 = iminosuccinate + H2O2</text>
        <dbReference type="Rhea" id="RHEA:25876"/>
        <dbReference type="ChEBI" id="CHEBI:15379"/>
        <dbReference type="ChEBI" id="CHEBI:16240"/>
        <dbReference type="ChEBI" id="CHEBI:29991"/>
        <dbReference type="ChEBI" id="CHEBI:77875"/>
        <dbReference type="EC" id="1.4.3.16"/>
    </reaction>
    <physiologicalReaction direction="left-to-right" evidence="10">
        <dbReference type="Rhea" id="RHEA:25877"/>
    </physiologicalReaction>
</comment>
<dbReference type="InterPro" id="IPR015939">
    <property type="entry name" value="Fum_Rdtase/Succ_DH_flav-like_C"/>
</dbReference>
<comment type="cofactor">
    <cofactor evidence="1 13">
        <name>FAD</name>
        <dbReference type="ChEBI" id="CHEBI:57692"/>
    </cofactor>
</comment>
<comment type="function">
    <text evidence="13">Catalyzes the oxidation of L-aspartate to iminoaspartate.</text>
</comment>
<dbReference type="GO" id="GO:0005737">
    <property type="term" value="C:cytoplasm"/>
    <property type="evidence" value="ECO:0007669"/>
    <property type="project" value="UniProtKB-SubCell"/>
</dbReference>
<feature type="domain" description="FAD-dependent oxidoreductase 2 FAD-binding" evidence="14">
    <location>
        <begin position="20"/>
        <end position="392"/>
    </location>
</feature>
<dbReference type="RefSeq" id="WP_206706919.1">
    <property type="nucleotide sequence ID" value="NZ_CP059066.1"/>
</dbReference>
<feature type="active site" description="Proton acceptor" evidence="12">
    <location>
        <position position="290"/>
    </location>
</feature>
<dbReference type="Pfam" id="PF02910">
    <property type="entry name" value="Succ_DH_flav_C"/>
    <property type="match status" value="1"/>
</dbReference>
<dbReference type="AlphaFoldDB" id="A0A8A0RQ92"/>
<evidence type="ECO:0000256" key="7">
    <source>
        <dbReference type="ARBA" id="ARBA00022642"/>
    </source>
</evidence>
<evidence type="ECO:0000313" key="17">
    <source>
        <dbReference type="Proteomes" id="UP000662904"/>
    </source>
</evidence>
<proteinExistence type="inferred from homology"/>
<protein>
    <recommendedName>
        <fullName evidence="5 11">L-aspartate oxidase</fullName>
        <ecNumber evidence="4 11">1.4.3.16</ecNumber>
    </recommendedName>
</protein>
<evidence type="ECO:0000256" key="12">
    <source>
        <dbReference type="PIRSR" id="PIRSR000171-1"/>
    </source>
</evidence>
<evidence type="ECO:0000256" key="5">
    <source>
        <dbReference type="ARBA" id="ARBA00021901"/>
    </source>
</evidence>
<evidence type="ECO:0000256" key="2">
    <source>
        <dbReference type="ARBA" id="ARBA00004950"/>
    </source>
</evidence>
<dbReference type="SUPFAM" id="SSF51905">
    <property type="entry name" value="FAD/NAD(P)-binding domain"/>
    <property type="match status" value="1"/>
</dbReference>
<evidence type="ECO:0000259" key="14">
    <source>
        <dbReference type="Pfam" id="PF00890"/>
    </source>
</evidence>
<dbReference type="InterPro" id="IPR037099">
    <property type="entry name" value="Fum_R/Succ_DH_flav-like_C_sf"/>
</dbReference>
<dbReference type="FunFam" id="3.90.700.10:FF:000002">
    <property type="entry name" value="L-aspartate oxidase"/>
    <property type="match status" value="1"/>
</dbReference>
<dbReference type="InterPro" id="IPR036188">
    <property type="entry name" value="FAD/NAD-bd_sf"/>
</dbReference>
<evidence type="ECO:0000256" key="8">
    <source>
        <dbReference type="ARBA" id="ARBA00022827"/>
    </source>
</evidence>
<evidence type="ECO:0000313" key="16">
    <source>
        <dbReference type="EMBL" id="QSQ09567.1"/>
    </source>
</evidence>
<dbReference type="KEGG" id="kme:H0A61_01940"/>
<keyword evidence="8 13" id="KW-0274">FAD</keyword>
<accession>A0A8A0RQ92</accession>